<reference evidence="2" key="1">
    <citation type="submission" date="2020-04" db="EMBL/GenBank/DDBJ databases">
        <authorList>
            <person name="Zhang T."/>
        </authorList>
    </citation>
    <scope>NUCLEOTIDE SEQUENCE</scope>
    <source>
        <strain evidence="2">HKST-UBA03</strain>
    </source>
</reference>
<feature type="transmembrane region" description="Helical" evidence="1">
    <location>
        <begin position="113"/>
        <end position="132"/>
    </location>
</feature>
<evidence type="ECO:0000256" key="1">
    <source>
        <dbReference type="SAM" id="Phobius"/>
    </source>
</evidence>
<dbReference type="AlphaFoldDB" id="A0A955RR63"/>
<feature type="transmembrane region" description="Helical" evidence="1">
    <location>
        <begin position="16"/>
        <end position="34"/>
    </location>
</feature>
<gene>
    <name evidence="2" type="ORF">KC614_04415</name>
</gene>
<organism evidence="2 3">
    <name type="scientific">candidate division WWE3 bacterium</name>
    <dbReference type="NCBI Taxonomy" id="2053526"/>
    <lineage>
        <taxon>Bacteria</taxon>
        <taxon>Katanobacteria</taxon>
    </lineage>
</organism>
<comment type="caution">
    <text evidence="2">The sequence shown here is derived from an EMBL/GenBank/DDBJ whole genome shotgun (WGS) entry which is preliminary data.</text>
</comment>
<evidence type="ECO:0000313" key="2">
    <source>
        <dbReference type="EMBL" id="MCA9392411.1"/>
    </source>
</evidence>
<feature type="non-terminal residue" evidence="2">
    <location>
        <position position="1"/>
    </location>
</feature>
<reference evidence="2" key="2">
    <citation type="journal article" date="2021" name="Microbiome">
        <title>Successional dynamics and alternative stable states in a saline activated sludge microbial community over 9 years.</title>
        <authorList>
            <person name="Wang Y."/>
            <person name="Ye J."/>
            <person name="Ju F."/>
            <person name="Liu L."/>
            <person name="Boyd J.A."/>
            <person name="Deng Y."/>
            <person name="Parks D.H."/>
            <person name="Jiang X."/>
            <person name="Yin X."/>
            <person name="Woodcroft B.J."/>
            <person name="Tyson G.W."/>
            <person name="Hugenholtz P."/>
            <person name="Polz M.F."/>
            <person name="Zhang T."/>
        </authorList>
    </citation>
    <scope>NUCLEOTIDE SEQUENCE</scope>
    <source>
        <strain evidence="2">HKST-UBA03</strain>
    </source>
</reference>
<accession>A0A955RR63</accession>
<protein>
    <submittedName>
        <fullName evidence="2">Uncharacterized protein</fullName>
    </submittedName>
</protein>
<feature type="transmembrane region" description="Helical" evidence="1">
    <location>
        <begin position="40"/>
        <end position="59"/>
    </location>
</feature>
<proteinExistence type="predicted"/>
<dbReference type="Proteomes" id="UP000751518">
    <property type="component" value="Unassembled WGS sequence"/>
</dbReference>
<feature type="transmembrane region" description="Helical" evidence="1">
    <location>
        <begin position="79"/>
        <end position="101"/>
    </location>
</feature>
<keyword evidence="1" id="KW-0812">Transmembrane</keyword>
<evidence type="ECO:0000313" key="3">
    <source>
        <dbReference type="Proteomes" id="UP000751518"/>
    </source>
</evidence>
<name>A0A955RR63_UNCKA</name>
<keyword evidence="1" id="KW-0472">Membrane</keyword>
<sequence length="138" mass="15301">FFPRNDDEPFFTRGRFLIALGFYLFGGLAFKIGANPPTPSTMGIISSLITVVLALAYLLRRVSRGLNKQVANSSLLMDVLSITTVIVFISLALSIQSVVLYDYHSISGFALDVIVKFTATTAVIMLIYRFVFKRRIAV</sequence>
<dbReference type="EMBL" id="JAGQKZ010000049">
    <property type="protein sequence ID" value="MCA9392411.1"/>
    <property type="molecule type" value="Genomic_DNA"/>
</dbReference>
<keyword evidence="1" id="KW-1133">Transmembrane helix</keyword>